<keyword evidence="4 5" id="KW-0472">Membrane</keyword>
<proteinExistence type="predicted"/>
<feature type="transmembrane region" description="Helical" evidence="5">
    <location>
        <begin position="306"/>
        <end position="324"/>
    </location>
</feature>
<evidence type="ECO:0000259" key="6">
    <source>
        <dbReference type="Pfam" id="PF02931"/>
    </source>
</evidence>
<keyword evidence="3 5" id="KW-1133">Transmembrane helix</keyword>
<dbReference type="Pfam" id="PF02932">
    <property type="entry name" value="Neur_chan_memb"/>
    <property type="match status" value="1"/>
</dbReference>
<dbReference type="OrthoDB" id="6778624at2759"/>
<keyword evidence="9" id="KW-1185">Reference proteome</keyword>
<dbReference type="FunFam" id="2.70.170.10:FF:000028">
    <property type="entry name" value="AcetylCholine Receptor"/>
    <property type="match status" value="1"/>
</dbReference>
<dbReference type="AlphaFoldDB" id="A0A834Y408"/>
<dbReference type="GO" id="GO:0016020">
    <property type="term" value="C:membrane"/>
    <property type="evidence" value="ECO:0007669"/>
    <property type="project" value="UniProtKB-SubCell"/>
</dbReference>
<dbReference type="EMBL" id="JACMRX010000001">
    <property type="protein sequence ID" value="KAF7998171.1"/>
    <property type="molecule type" value="Genomic_DNA"/>
</dbReference>
<dbReference type="SUPFAM" id="SSF63712">
    <property type="entry name" value="Nicotinic receptor ligand binding domain-like"/>
    <property type="match status" value="1"/>
</dbReference>
<dbReference type="Gene3D" id="2.70.170.10">
    <property type="entry name" value="Neurotransmitter-gated ion-channel ligand-binding domain"/>
    <property type="match status" value="1"/>
</dbReference>
<evidence type="ECO:0000256" key="3">
    <source>
        <dbReference type="ARBA" id="ARBA00022989"/>
    </source>
</evidence>
<comment type="subcellular location">
    <subcellularLocation>
        <location evidence="1">Membrane</location>
        <topology evidence="1">Multi-pass membrane protein</topology>
    </subcellularLocation>
</comment>
<protein>
    <submittedName>
        <fullName evidence="8">Uncharacterized protein</fullName>
    </submittedName>
</protein>
<dbReference type="GO" id="GO:0004888">
    <property type="term" value="F:transmembrane signaling receptor activity"/>
    <property type="evidence" value="ECO:0007669"/>
    <property type="project" value="InterPro"/>
</dbReference>
<evidence type="ECO:0000313" key="9">
    <source>
        <dbReference type="Proteomes" id="UP000639338"/>
    </source>
</evidence>
<dbReference type="SUPFAM" id="SSF90112">
    <property type="entry name" value="Neurotransmitter-gated ion-channel transmembrane pore"/>
    <property type="match status" value="1"/>
</dbReference>
<keyword evidence="2 5" id="KW-0812">Transmembrane</keyword>
<dbReference type="GO" id="GO:0005230">
    <property type="term" value="F:extracellular ligand-gated monoatomic ion channel activity"/>
    <property type="evidence" value="ECO:0007669"/>
    <property type="project" value="InterPro"/>
</dbReference>
<feature type="transmembrane region" description="Helical" evidence="5">
    <location>
        <begin position="487"/>
        <end position="505"/>
    </location>
</feature>
<reference evidence="8 9" key="1">
    <citation type="submission" date="2020-08" db="EMBL/GenBank/DDBJ databases">
        <title>Aphidius gifuensis genome sequencing and assembly.</title>
        <authorList>
            <person name="Du Z."/>
        </authorList>
    </citation>
    <scope>NUCLEOTIDE SEQUENCE [LARGE SCALE GENOMIC DNA]</scope>
    <source>
        <strain evidence="8">YNYX2018</strain>
        <tissue evidence="8">Adults</tissue>
    </source>
</reference>
<evidence type="ECO:0000256" key="1">
    <source>
        <dbReference type="ARBA" id="ARBA00004141"/>
    </source>
</evidence>
<evidence type="ECO:0000313" key="8">
    <source>
        <dbReference type="EMBL" id="KAF7998171.1"/>
    </source>
</evidence>
<feature type="transmembrane region" description="Helical" evidence="5">
    <location>
        <begin position="370"/>
        <end position="391"/>
    </location>
</feature>
<dbReference type="Pfam" id="PF02931">
    <property type="entry name" value="Neur_chan_LBD"/>
    <property type="match status" value="1"/>
</dbReference>
<dbReference type="InterPro" id="IPR036719">
    <property type="entry name" value="Neuro-gated_channel_TM_sf"/>
</dbReference>
<evidence type="ECO:0000256" key="2">
    <source>
        <dbReference type="ARBA" id="ARBA00022692"/>
    </source>
</evidence>
<name>A0A834Y408_APHGI</name>
<evidence type="ECO:0000256" key="4">
    <source>
        <dbReference type="ARBA" id="ARBA00023136"/>
    </source>
</evidence>
<dbReference type="InterPro" id="IPR006201">
    <property type="entry name" value="Neur_channel"/>
</dbReference>
<sequence>MDPLFITCDGPGAIKDEIFDENNEEMHNDTVETNSAQLLSSALIDNSTSIVNDDEFIQSFDTDLLQDETIDTENSVILEEQLDVEKPKKRRRRRLKNTTEIKWNATWSDKLKRDLLFRYDKFARPTQHYNVTKKKFITNITNVYIIIDWTDDKLKWNASNYGGLTKLIVGNHEVWQPDIVLQNSVAGSAIEHYGDVNCIIYSEGNILWVPPTRFIALCNIDLRFWPFDTQKCELKFGSWTFPASQIDLSIIDIDDPAEDKIHLIPNAEWKILEITKYRNETIYSCCPDDPYVHVNYIFSIKRNSPLYTSIFITPTVVIVIMILINFWLPPQSKEKIFLCGCTALITIIYLLFFCYKIPPLSDKAPLIVSFYSGCLYQVSISLIISTTVINLSRKPNCQPLPRNIKRILNGWLGKYLGLSNLIQVLFYCHLQNHRPIIEQELSDNNTDSSIFLSHILSDNSDTETKILSTNNDTQIEWILATTAIDRISFLIFVFYNIFVIYYSCVL</sequence>
<feature type="domain" description="Neurotransmitter-gated ion-channel ligand-binding" evidence="6">
    <location>
        <begin position="141"/>
        <end position="303"/>
    </location>
</feature>
<evidence type="ECO:0000259" key="7">
    <source>
        <dbReference type="Pfam" id="PF02932"/>
    </source>
</evidence>
<comment type="caution">
    <text evidence="8">The sequence shown here is derived from an EMBL/GenBank/DDBJ whole genome shotgun (WGS) entry which is preliminary data.</text>
</comment>
<dbReference type="Proteomes" id="UP000639338">
    <property type="component" value="Unassembled WGS sequence"/>
</dbReference>
<evidence type="ECO:0000256" key="5">
    <source>
        <dbReference type="SAM" id="Phobius"/>
    </source>
</evidence>
<dbReference type="InterPro" id="IPR006029">
    <property type="entry name" value="Neurotrans-gated_channel_TM"/>
</dbReference>
<dbReference type="Gene3D" id="1.20.58.390">
    <property type="entry name" value="Neurotransmitter-gated ion-channel transmembrane domain"/>
    <property type="match status" value="1"/>
</dbReference>
<feature type="transmembrane region" description="Helical" evidence="5">
    <location>
        <begin position="336"/>
        <end position="358"/>
    </location>
</feature>
<dbReference type="InterPro" id="IPR038050">
    <property type="entry name" value="Neuro_actylchol_rec"/>
</dbReference>
<feature type="domain" description="Neurotransmitter-gated ion-channel transmembrane" evidence="7">
    <location>
        <begin position="312"/>
        <end position="419"/>
    </location>
</feature>
<dbReference type="PRINTS" id="PR00252">
    <property type="entry name" value="NRIONCHANNEL"/>
</dbReference>
<gene>
    <name evidence="8" type="ORF">HCN44_009569</name>
</gene>
<dbReference type="InterPro" id="IPR006202">
    <property type="entry name" value="Neur_chan_lig-bd"/>
</dbReference>
<dbReference type="InterPro" id="IPR036734">
    <property type="entry name" value="Neur_chan_lig-bd_sf"/>
</dbReference>
<accession>A0A834Y408</accession>
<organism evidence="8 9">
    <name type="scientific">Aphidius gifuensis</name>
    <name type="common">Parasitoid wasp</name>
    <dbReference type="NCBI Taxonomy" id="684658"/>
    <lineage>
        <taxon>Eukaryota</taxon>
        <taxon>Metazoa</taxon>
        <taxon>Ecdysozoa</taxon>
        <taxon>Arthropoda</taxon>
        <taxon>Hexapoda</taxon>
        <taxon>Insecta</taxon>
        <taxon>Pterygota</taxon>
        <taxon>Neoptera</taxon>
        <taxon>Endopterygota</taxon>
        <taxon>Hymenoptera</taxon>
        <taxon>Apocrita</taxon>
        <taxon>Ichneumonoidea</taxon>
        <taxon>Braconidae</taxon>
        <taxon>Aphidiinae</taxon>
        <taxon>Aphidius</taxon>
    </lineage>
</organism>
<dbReference type="PANTHER" id="PTHR18945">
    <property type="entry name" value="NEUROTRANSMITTER GATED ION CHANNEL"/>
    <property type="match status" value="1"/>
</dbReference>